<evidence type="ECO:0000313" key="8">
    <source>
        <dbReference type="EMBL" id="PIB24370.1"/>
    </source>
</evidence>
<keyword evidence="6" id="KW-0106">Calcium</keyword>
<evidence type="ECO:0000313" key="9">
    <source>
        <dbReference type="Proteomes" id="UP000231516"/>
    </source>
</evidence>
<comment type="similarity">
    <text evidence="2">Belongs to the sulfatase family.</text>
</comment>
<comment type="cofactor">
    <cofactor evidence="1">
        <name>Ca(2+)</name>
        <dbReference type="ChEBI" id="CHEBI:29108"/>
    </cofactor>
</comment>
<dbReference type="RefSeq" id="WP_099592698.1">
    <property type="nucleotide sequence ID" value="NZ_MDGM01000012.1"/>
</dbReference>
<evidence type="ECO:0000256" key="3">
    <source>
        <dbReference type="ARBA" id="ARBA00022723"/>
    </source>
</evidence>
<dbReference type="InterPro" id="IPR035874">
    <property type="entry name" value="IDS"/>
</dbReference>
<dbReference type="PANTHER" id="PTHR45953:SF1">
    <property type="entry name" value="IDURONATE 2-SULFATASE"/>
    <property type="match status" value="1"/>
</dbReference>
<keyword evidence="5" id="KW-0378">Hydrolase</keyword>
<dbReference type="Pfam" id="PF00884">
    <property type="entry name" value="Sulfatase"/>
    <property type="match status" value="1"/>
</dbReference>
<feature type="domain" description="Sulfatase N-terminal" evidence="7">
    <location>
        <begin position="5"/>
        <end position="344"/>
    </location>
</feature>
<evidence type="ECO:0000256" key="2">
    <source>
        <dbReference type="ARBA" id="ARBA00008779"/>
    </source>
</evidence>
<dbReference type="AlphaFoldDB" id="A0A2G5K665"/>
<dbReference type="GO" id="GO:0005737">
    <property type="term" value="C:cytoplasm"/>
    <property type="evidence" value="ECO:0007669"/>
    <property type="project" value="TreeGrafter"/>
</dbReference>
<name>A0A2G5K665_9RHOB</name>
<evidence type="ECO:0000256" key="1">
    <source>
        <dbReference type="ARBA" id="ARBA00001913"/>
    </source>
</evidence>
<dbReference type="Gene3D" id="3.40.720.10">
    <property type="entry name" value="Alkaline Phosphatase, subunit A"/>
    <property type="match status" value="1"/>
</dbReference>
<dbReference type="OrthoDB" id="9795675at2"/>
<organism evidence="8 9">
    <name type="scientific">Paramylibacter kogurei</name>
    <dbReference type="NCBI Taxonomy" id="1889778"/>
    <lineage>
        <taxon>Bacteria</taxon>
        <taxon>Pseudomonadati</taxon>
        <taxon>Pseudomonadota</taxon>
        <taxon>Alphaproteobacteria</taxon>
        <taxon>Rhodobacterales</taxon>
        <taxon>Paracoccaceae</taxon>
        <taxon>Paramylibacter</taxon>
    </lineage>
</organism>
<evidence type="ECO:0000256" key="4">
    <source>
        <dbReference type="ARBA" id="ARBA00022729"/>
    </source>
</evidence>
<dbReference type="InterPro" id="IPR017850">
    <property type="entry name" value="Alkaline_phosphatase_core_sf"/>
</dbReference>
<dbReference type="GO" id="GO:0004423">
    <property type="term" value="F:iduronate-2-sulfatase activity"/>
    <property type="evidence" value="ECO:0007669"/>
    <property type="project" value="InterPro"/>
</dbReference>
<keyword evidence="9" id="KW-1185">Reference proteome</keyword>
<keyword evidence="3" id="KW-0479">Metal-binding</keyword>
<accession>A0A2G5K665</accession>
<dbReference type="PANTHER" id="PTHR45953">
    <property type="entry name" value="IDURONATE 2-SULFATASE"/>
    <property type="match status" value="1"/>
</dbReference>
<comment type="caution">
    <text evidence="8">The sequence shown here is derived from an EMBL/GenBank/DDBJ whole genome shotgun (WGS) entry which is preliminary data.</text>
</comment>
<dbReference type="CDD" id="cd16030">
    <property type="entry name" value="iduronate-2-sulfatase"/>
    <property type="match status" value="1"/>
</dbReference>
<dbReference type="GO" id="GO:0046872">
    <property type="term" value="F:metal ion binding"/>
    <property type="evidence" value="ECO:0007669"/>
    <property type="project" value="UniProtKB-KW"/>
</dbReference>
<dbReference type="EMBL" id="MDGM01000012">
    <property type="protein sequence ID" value="PIB24370.1"/>
    <property type="molecule type" value="Genomic_DNA"/>
</dbReference>
<gene>
    <name evidence="8" type="ORF">BFP76_03925</name>
</gene>
<dbReference type="InterPro" id="IPR000917">
    <property type="entry name" value="Sulfatase_N"/>
</dbReference>
<evidence type="ECO:0000256" key="5">
    <source>
        <dbReference type="ARBA" id="ARBA00022801"/>
    </source>
</evidence>
<evidence type="ECO:0000256" key="6">
    <source>
        <dbReference type="ARBA" id="ARBA00022837"/>
    </source>
</evidence>
<proteinExistence type="inferred from homology"/>
<dbReference type="SUPFAM" id="SSF53649">
    <property type="entry name" value="Alkaline phosphatase-like"/>
    <property type="match status" value="1"/>
</dbReference>
<sequence length="452" mass="50830">MTAAKNILFLSIEDLNDWVEPLGGHPQTITPNITRLAKRGMLFENAYAPVPACSPSRTATLFGQNPWETGIYANAHKWHDVYPTGARKSLVGRMRDAGFETFGAGKVFHQTAAHHDAHDWTDYNLLDQNKFAPISKVLKNGDIGHLSDFGPCPNDETLNDEHNTDWICERMNRDSTGQFWALGLYRPHLPFIVPQRYFDMFDGDIADPPGLGANQFDPDNLSPQAELPKAGRFIANRNANLGRALHDMGEYKDFIRAYLASIAYADALLGRVLDRMDELALWDNTLVVLWSDHGWQLGEKLTFRKFSLWERALRVPLIFAGAGVDVGQTQEPVSLIDIAPTLFAQCNLPQPDQFSGQNLSPLFTNPNETLRGHAVSIWGKNLDTEKCKHAISVRTSDYRHILYWDGGHEFYDHRIDPFEHCNRCDDPSLDEIIAAHLDCIPAQMAPPITVKS</sequence>
<reference evidence="8 9" key="1">
    <citation type="submission" date="2016-08" db="EMBL/GenBank/DDBJ databases">
        <title>Draft genome of Amylibacter sp. strain 4G11.</title>
        <authorList>
            <person name="Wong S.-K."/>
            <person name="Hamasaki K."/>
            <person name="Yoshizawa S."/>
        </authorList>
    </citation>
    <scope>NUCLEOTIDE SEQUENCE [LARGE SCALE GENOMIC DNA]</scope>
    <source>
        <strain evidence="8 9">4G11</strain>
    </source>
</reference>
<evidence type="ECO:0000259" key="7">
    <source>
        <dbReference type="Pfam" id="PF00884"/>
    </source>
</evidence>
<dbReference type="Proteomes" id="UP000231516">
    <property type="component" value="Unassembled WGS sequence"/>
</dbReference>
<keyword evidence="4" id="KW-0732">Signal</keyword>
<protein>
    <recommendedName>
        <fullName evidence="7">Sulfatase N-terminal domain-containing protein</fullName>
    </recommendedName>
</protein>